<evidence type="ECO:0000313" key="8">
    <source>
        <dbReference type="Proteomes" id="UP001497444"/>
    </source>
</evidence>
<organism evidence="7 8">
    <name type="scientific">Sphagnum jensenii</name>
    <dbReference type="NCBI Taxonomy" id="128206"/>
    <lineage>
        <taxon>Eukaryota</taxon>
        <taxon>Viridiplantae</taxon>
        <taxon>Streptophyta</taxon>
        <taxon>Embryophyta</taxon>
        <taxon>Bryophyta</taxon>
        <taxon>Sphagnophytina</taxon>
        <taxon>Sphagnopsida</taxon>
        <taxon>Sphagnales</taxon>
        <taxon>Sphagnaceae</taxon>
        <taxon>Sphagnum</taxon>
    </lineage>
</organism>
<feature type="domain" description="CGL160/ATPI" evidence="6">
    <location>
        <begin position="132"/>
        <end position="196"/>
    </location>
</feature>
<dbReference type="Pfam" id="PF24763">
    <property type="entry name" value="CGL160_C"/>
    <property type="match status" value="1"/>
</dbReference>
<dbReference type="EMBL" id="OZ020099">
    <property type="protein sequence ID" value="CAK9272373.1"/>
    <property type="molecule type" value="Genomic_DNA"/>
</dbReference>
<keyword evidence="8" id="KW-1185">Reference proteome</keyword>
<keyword evidence="3" id="KW-1133">Transmembrane helix</keyword>
<proteinExistence type="predicted"/>
<keyword evidence="5" id="KW-0175">Coiled coil</keyword>
<accession>A0ABP0WZT8</accession>
<evidence type="ECO:0000256" key="2">
    <source>
        <dbReference type="ARBA" id="ARBA00022692"/>
    </source>
</evidence>
<evidence type="ECO:0000259" key="6">
    <source>
        <dbReference type="Pfam" id="PF24763"/>
    </source>
</evidence>
<evidence type="ECO:0000256" key="4">
    <source>
        <dbReference type="ARBA" id="ARBA00023136"/>
    </source>
</evidence>
<reference evidence="7" key="1">
    <citation type="submission" date="2024-02" db="EMBL/GenBank/DDBJ databases">
        <authorList>
            <consortium name="ELIXIR-Norway"/>
            <consortium name="Elixir Norway"/>
        </authorList>
    </citation>
    <scope>NUCLEOTIDE SEQUENCE</scope>
</reference>
<name>A0ABP0WZT8_9BRYO</name>
<evidence type="ECO:0000256" key="5">
    <source>
        <dbReference type="SAM" id="Coils"/>
    </source>
</evidence>
<keyword evidence="4" id="KW-0472">Membrane</keyword>
<keyword evidence="2" id="KW-0812">Transmembrane</keyword>
<gene>
    <name evidence="7" type="ORF">CSSPJE1EN1_LOCUS17851</name>
</gene>
<dbReference type="PANTHER" id="PTHR34118">
    <property type="entry name" value="NF-KAPPA-B INHIBITOR-LIKE PROTEIN-RELATED"/>
    <property type="match status" value="1"/>
</dbReference>
<evidence type="ECO:0000256" key="3">
    <source>
        <dbReference type="ARBA" id="ARBA00022989"/>
    </source>
</evidence>
<dbReference type="InterPro" id="IPR056309">
    <property type="entry name" value="CGL160/ATPI_dom"/>
</dbReference>
<evidence type="ECO:0000256" key="1">
    <source>
        <dbReference type="ARBA" id="ARBA00004141"/>
    </source>
</evidence>
<sequence length="302" mass="33679">MLVAAAGNIVSRRPWYLGTAVISMPSQQEQCGGWGRCRRRGGKSQISHVVAKKSTDAAVLEEEDDDYQEELPDIQKASALEREEEEEQQERSFLKLSQARNWSLGIDSAAPSNASLQAQERENERADRRRQSLLEYDALKRNFSLTTIVVAGAVDAYCFLTLSLETTVSYAVGALGSYLYLQLLFHHADSLSEDNVADVFMRRKLKKIGIRSGDVKDSLEKTFYGIGMALSSPRLSIPAGLYTLWAFSAHYSETSSFTFHLQVVPLMLGFFAYKAAALIQAYRDNKDLLLIISKGNDDSNVQ</sequence>
<feature type="coiled-coil region" evidence="5">
    <location>
        <begin position="77"/>
        <end position="136"/>
    </location>
</feature>
<dbReference type="Proteomes" id="UP001497444">
    <property type="component" value="Chromosome 4"/>
</dbReference>
<comment type="subcellular location">
    <subcellularLocation>
        <location evidence="1">Membrane</location>
        <topology evidence="1">Multi-pass membrane protein</topology>
    </subcellularLocation>
</comment>
<protein>
    <recommendedName>
        <fullName evidence="6">CGL160/ATPI domain-containing protein</fullName>
    </recommendedName>
</protein>
<evidence type="ECO:0000313" key="7">
    <source>
        <dbReference type="EMBL" id="CAK9272373.1"/>
    </source>
</evidence>
<dbReference type="PANTHER" id="PTHR34118:SF1">
    <property type="entry name" value="NF-KAPPA-B INHIBITOR-LIKE PROTEIN"/>
    <property type="match status" value="1"/>
</dbReference>